<comment type="similarity">
    <text evidence="12">Belongs to the glycosyl hydrolase family 6.</text>
</comment>
<feature type="binding site" evidence="10">
    <location>
        <position position="414"/>
    </location>
    <ligand>
        <name>substrate</name>
    </ligand>
</feature>
<evidence type="ECO:0000256" key="13">
    <source>
        <dbReference type="SAM" id="MobiDB-lite"/>
    </source>
</evidence>
<feature type="binding site" evidence="10">
    <location>
        <position position="444"/>
    </location>
    <ligand>
        <name>substrate</name>
    </ligand>
</feature>
<evidence type="ECO:0000313" key="15">
    <source>
        <dbReference type="EMBL" id="ORX77526.1"/>
    </source>
</evidence>
<feature type="region of interest" description="Disordered" evidence="13">
    <location>
        <begin position="106"/>
        <end position="126"/>
    </location>
</feature>
<feature type="domain" description="CBM10" evidence="14">
    <location>
        <begin position="66"/>
        <end position="103"/>
    </location>
</feature>
<feature type="binding site" evidence="10">
    <location>
        <position position="316"/>
    </location>
    <ligand>
        <name>substrate</name>
    </ligand>
</feature>
<keyword evidence="16" id="KW-1185">Reference proteome</keyword>
<evidence type="ECO:0000256" key="10">
    <source>
        <dbReference type="PIRSR" id="PIRSR001100-2"/>
    </source>
</evidence>
<evidence type="ECO:0000256" key="12">
    <source>
        <dbReference type="RuleBase" id="RU361186"/>
    </source>
</evidence>
<feature type="binding site" evidence="10">
    <location>
        <position position="180"/>
    </location>
    <ligand>
        <name>substrate</name>
    </ligand>
</feature>
<evidence type="ECO:0000256" key="4">
    <source>
        <dbReference type="ARBA" id="ARBA00023001"/>
    </source>
</evidence>
<feature type="active site" description="Proton donor" evidence="9 11">
    <location>
        <position position="267"/>
    </location>
</feature>
<keyword evidence="4 12" id="KW-0136">Cellulose degradation</keyword>
<feature type="binding site" evidence="10">
    <location>
        <position position="351"/>
    </location>
    <ligand>
        <name>substrate</name>
    </ligand>
</feature>
<feature type="chain" id="PRO_5011833677" description="Glucanase" evidence="12">
    <location>
        <begin position="20"/>
        <end position="495"/>
    </location>
</feature>
<dbReference type="OrthoDB" id="2115069at2759"/>
<evidence type="ECO:0000259" key="14">
    <source>
        <dbReference type="PROSITE" id="PS51763"/>
    </source>
</evidence>
<feature type="domain" description="CBM10" evidence="14">
    <location>
        <begin position="23"/>
        <end position="61"/>
    </location>
</feature>
<name>A0A1Y1WWE2_9FUNG</name>
<dbReference type="PROSITE" id="PS51763">
    <property type="entry name" value="CBM10"/>
    <property type="match status" value="2"/>
</dbReference>
<comment type="caution">
    <text evidence="15">The sequence shown here is derived from an EMBL/GenBank/DDBJ whole genome shotgun (WGS) entry which is preliminary data.</text>
</comment>
<dbReference type="InterPro" id="IPR009034">
    <property type="entry name" value="Dockerin_dom_fun_sf"/>
</dbReference>
<dbReference type="SUPFAM" id="SSF64571">
    <property type="entry name" value="Cellulose docking domain, dockering"/>
    <property type="match status" value="2"/>
</dbReference>
<dbReference type="InterPro" id="IPR036434">
    <property type="entry name" value="Beta_cellobiohydrolase_sf"/>
</dbReference>
<dbReference type="Pfam" id="PF02013">
    <property type="entry name" value="CBM_10"/>
    <property type="match status" value="2"/>
</dbReference>
<dbReference type="Proteomes" id="UP000193944">
    <property type="component" value="Unassembled WGS sequence"/>
</dbReference>
<evidence type="ECO:0000256" key="7">
    <source>
        <dbReference type="ARBA" id="ARBA00023295"/>
    </source>
</evidence>
<dbReference type="PANTHER" id="PTHR34876">
    <property type="match status" value="1"/>
</dbReference>
<dbReference type="AlphaFoldDB" id="A0A1Y1WWE2"/>
<dbReference type="STRING" id="1754192.A0A1Y1WWE2"/>
<keyword evidence="6 12" id="KW-0119">Carbohydrate metabolism</keyword>
<dbReference type="InterPro" id="IPR002883">
    <property type="entry name" value="CBM10/Dockerin_dom"/>
</dbReference>
<evidence type="ECO:0000256" key="5">
    <source>
        <dbReference type="ARBA" id="ARBA00023157"/>
    </source>
</evidence>
<dbReference type="GO" id="GO:0030245">
    <property type="term" value="P:cellulose catabolic process"/>
    <property type="evidence" value="ECO:0007669"/>
    <property type="project" value="UniProtKB-KW"/>
</dbReference>
<feature type="compositionally biased region" description="Pro residues" evidence="13">
    <location>
        <begin position="107"/>
        <end position="123"/>
    </location>
</feature>
<dbReference type="PRINTS" id="PR00733">
    <property type="entry name" value="GLHYDRLASE6"/>
</dbReference>
<dbReference type="PANTHER" id="PTHR34876:SF4">
    <property type="entry name" value="1,4-BETA-D-GLUCAN CELLOBIOHYDROLASE C-RELATED"/>
    <property type="match status" value="1"/>
</dbReference>
<evidence type="ECO:0000256" key="11">
    <source>
        <dbReference type="PROSITE-ProRule" id="PRU10057"/>
    </source>
</evidence>
<evidence type="ECO:0000256" key="9">
    <source>
        <dbReference type="PIRSR" id="PIRSR001100-1"/>
    </source>
</evidence>
<keyword evidence="8 12" id="KW-0624">Polysaccharide degradation</keyword>
<evidence type="ECO:0000313" key="16">
    <source>
        <dbReference type="Proteomes" id="UP000193944"/>
    </source>
</evidence>
<dbReference type="PIRSF" id="PIRSF001100">
    <property type="entry name" value="Beta_cellobiohydrolase"/>
    <property type="match status" value="1"/>
</dbReference>
<reference evidence="15 16" key="1">
    <citation type="submission" date="2016-08" db="EMBL/GenBank/DDBJ databases">
        <title>A Parts List for Fungal Cellulosomes Revealed by Comparative Genomics.</title>
        <authorList>
            <consortium name="DOE Joint Genome Institute"/>
            <person name="Haitjema C.H."/>
            <person name="Gilmore S.P."/>
            <person name="Henske J.K."/>
            <person name="Solomon K.V."/>
            <person name="De Groot R."/>
            <person name="Kuo A."/>
            <person name="Mondo S.J."/>
            <person name="Salamov A.A."/>
            <person name="Labutti K."/>
            <person name="Zhao Z."/>
            <person name="Chiniquy J."/>
            <person name="Barry K."/>
            <person name="Brewer H.M."/>
            <person name="Purvine S.O."/>
            <person name="Wright A.T."/>
            <person name="Boxma B."/>
            <person name="Van Alen T."/>
            <person name="Hackstein J.H."/>
            <person name="Baker S.E."/>
            <person name="Grigoriev I.V."/>
            <person name="O'Malley M.A."/>
        </authorList>
    </citation>
    <scope>NUCLEOTIDE SEQUENCE [LARGE SCALE GENOMIC DNA]</scope>
    <source>
        <strain evidence="15 16">S4</strain>
    </source>
</reference>
<sequence>MKASIALTAIAALAAKVYAVPPSCFSLKLGYPCCSNASTPSVYEDSDGKWGVENGNWCGIPEQVKVCWSEKLGYPCCTSTSVSVFEDNDGKWGIENGNWCGIINGPTPTPTPTPKTTPNPEPTIDPTQYKINGNPFKGVDFYLNPYYVEEVENALNNLIDSSLRSKVEKMKTFSNAIWLDTINNMQSWLEPNLKGALAQHQSTGKDVLTVFVVYDLPGRDCHALASNGELLANDADAQRYKTEYIDVIESHLKQYTAQPVVLIIEPDSLANMVTNLDDPHCSQSESYYMDGHAYLLKKFGVLDHVAMYLDIGHAFWLGWDDNREKAAKLYKKVIDSASPGKVRGFVDNVANYTPWEDPTLSRGPDTDWNPCPDEKRYLEAVKKDFTSAGIKSVYFVSDTSRNGHKTDRKHPGEWCNQTGVGVGARPQASPVSGMDYLDAFYWIKPLGESDGTSDESAVRFDGYCGHDTAMKPAPEAGQWFQAHFEQGVENANPPL</sequence>
<accession>A0A1Y1WWE2</accession>
<feature type="binding site" evidence="10">
    <location>
        <position position="313"/>
    </location>
    <ligand>
        <name>substrate</name>
    </ligand>
</feature>
<feature type="active site" description="Proton acceptor" evidence="9">
    <location>
        <position position="450"/>
    </location>
</feature>
<keyword evidence="1 12" id="KW-0732">Signal</keyword>
<dbReference type="InterPro" id="IPR001524">
    <property type="entry name" value="Glyco_hydro_6_CS"/>
</dbReference>
<keyword evidence="7 12" id="KW-0326">Glycosidase</keyword>
<evidence type="ECO:0000256" key="1">
    <source>
        <dbReference type="ARBA" id="ARBA00022729"/>
    </source>
</evidence>
<keyword evidence="2" id="KW-0677">Repeat</keyword>
<feature type="binding site" evidence="10">
    <location>
        <position position="448"/>
    </location>
    <ligand>
        <name>substrate</name>
    </ligand>
</feature>
<dbReference type="InterPro" id="IPR016288">
    <property type="entry name" value="Beta_cellobiohydrolase"/>
</dbReference>
<evidence type="ECO:0000256" key="8">
    <source>
        <dbReference type="ARBA" id="ARBA00023326"/>
    </source>
</evidence>
<dbReference type="Pfam" id="PF01341">
    <property type="entry name" value="Glyco_hydro_6"/>
    <property type="match status" value="1"/>
</dbReference>
<dbReference type="PROSITE" id="PS00656">
    <property type="entry name" value="GLYCOSYL_HYDROL_F6_2"/>
    <property type="match status" value="1"/>
</dbReference>
<evidence type="ECO:0000256" key="2">
    <source>
        <dbReference type="ARBA" id="ARBA00022737"/>
    </source>
</evidence>
<feature type="binding site" evidence="10">
    <location>
        <position position="178"/>
    </location>
    <ligand>
        <name>substrate</name>
    </ligand>
</feature>
<keyword evidence="3 12" id="KW-0378">Hydrolase</keyword>
<gene>
    <name evidence="15" type="ORF">BCR32DRAFT_295558</name>
</gene>
<proteinExistence type="inferred from homology"/>
<evidence type="ECO:0000256" key="6">
    <source>
        <dbReference type="ARBA" id="ARBA00023277"/>
    </source>
</evidence>
<reference evidence="15 16" key="2">
    <citation type="submission" date="2016-08" db="EMBL/GenBank/DDBJ databases">
        <title>Pervasive Adenine N6-methylation of Active Genes in Fungi.</title>
        <authorList>
            <consortium name="DOE Joint Genome Institute"/>
            <person name="Mondo S.J."/>
            <person name="Dannebaum R.O."/>
            <person name="Kuo R.C."/>
            <person name="Labutti K."/>
            <person name="Haridas S."/>
            <person name="Kuo A."/>
            <person name="Salamov A."/>
            <person name="Ahrendt S.R."/>
            <person name="Lipzen A."/>
            <person name="Sullivan W."/>
            <person name="Andreopoulos W.B."/>
            <person name="Clum A."/>
            <person name="Lindquist E."/>
            <person name="Daum C."/>
            <person name="Ramamoorthy G.K."/>
            <person name="Gryganskyi A."/>
            <person name="Culley D."/>
            <person name="Magnuson J.K."/>
            <person name="James T.Y."/>
            <person name="O'Malley M.A."/>
            <person name="Stajich J.E."/>
            <person name="Spatafora J.W."/>
            <person name="Visel A."/>
            <person name="Grigoriev I.V."/>
        </authorList>
    </citation>
    <scope>NUCLEOTIDE SEQUENCE [LARGE SCALE GENOMIC DNA]</scope>
    <source>
        <strain evidence="15 16">S4</strain>
    </source>
</reference>
<dbReference type="Gene3D" id="3.20.20.40">
    <property type="entry name" value="1, 4-beta cellobiohydrolase"/>
    <property type="match status" value="1"/>
</dbReference>
<dbReference type="Gene3D" id="3.90.1220.10">
    <property type="entry name" value="Cellulose docking domain, dockering"/>
    <property type="match status" value="2"/>
</dbReference>
<dbReference type="SUPFAM" id="SSF51989">
    <property type="entry name" value="Glycosyl hydrolases family 6, cellulases"/>
    <property type="match status" value="1"/>
</dbReference>
<organism evidence="15 16">
    <name type="scientific">Anaeromyces robustus</name>
    <dbReference type="NCBI Taxonomy" id="1754192"/>
    <lineage>
        <taxon>Eukaryota</taxon>
        <taxon>Fungi</taxon>
        <taxon>Fungi incertae sedis</taxon>
        <taxon>Chytridiomycota</taxon>
        <taxon>Chytridiomycota incertae sedis</taxon>
        <taxon>Neocallimastigomycetes</taxon>
        <taxon>Neocallimastigales</taxon>
        <taxon>Neocallimastigaceae</taxon>
        <taxon>Anaeromyces</taxon>
    </lineage>
</organism>
<feature type="signal peptide" evidence="12">
    <location>
        <begin position="1"/>
        <end position="19"/>
    </location>
</feature>
<protein>
    <recommendedName>
        <fullName evidence="12">Glucanase</fullName>
        <ecNumber evidence="12">3.2.1.-</ecNumber>
    </recommendedName>
</protein>
<dbReference type="EC" id="3.2.1.-" evidence="12"/>
<dbReference type="GO" id="GO:0004553">
    <property type="term" value="F:hydrolase activity, hydrolyzing O-glycosyl compounds"/>
    <property type="evidence" value="ECO:0007669"/>
    <property type="project" value="InterPro"/>
</dbReference>
<evidence type="ECO:0000256" key="3">
    <source>
        <dbReference type="ARBA" id="ARBA00022801"/>
    </source>
</evidence>
<dbReference type="EMBL" id="MCFG01000244">
    <property type="protein sequence ID" value="ORX77526.1"/>
    <property type="molecule type" value="Genomic_DNA"/>
</dbReference>
<keyword evidence="5" id="KW-1015">Disulfide bond</keyword>